<evidence type="ECO:0000259" key="5">
    <source>
        <dbReference type="Pfam" id="PF01103"/>
    </source>
</evidence>
<dbReference type="RefSeq" id="WP_211848904.1">
    <property type="nucleotide sequence ID" value="NZ_JAAEDL010000030.1"/>
</dbReference>
<dbReference type="Gene3D" id="2.40.160.50">
    <property type="entry name" value="membrane protein fhac: a member of the omp85/tpsb transporter family"/>
    <property type="match status" value="1"/>
</dbReference>
<feature type="chain" id="PRO_5040820508" evidence="4">
    <location>
        <begin position="34"/>
        <end position="625"/>
    </location>
</feature>
<dbReference type="PANTHER" id="PTHR12815">
    <property type="entry name" value="SORTING AND ASSEMBLY MACHINERY SAMM50 PROTEIN FAMILY MEMBER"/>
    <property type="match status" value="1"/>
</dbReference>
<feature type="domain" description="Bacterial surface antigen (D15)" evidence="5">
    <location>
        <begin position="310"/>
        <end position="625"/>
    </location>
</feature>
<evidence type="ECO:0000313" key="7">
    <source>
        <dbReference type="Proteomes" id="UP001138709"/>
    </source>
</evidence>
<organism evidence="6 7">
    <name type="scientific">Neoroseomonas eburnea</name>
    <dbReference type="NCBI Taxonomy" id="1346889"/>
    <lineage>
        <taxon>Bacteria</taxon>
        <taxon>Pseudomonadati</taxon>
        <taxon>Pseudomonadota</taxon>
        <taxon>Alphaproteobacteria</taxon>
        <taxon>Acetobacterales</taxon>
        <taxon>Acetobacteraceae</taxon>
        <taxon>Neoroseomonas</taxon>
    </lineage>
</organism>
<evidence type="ECO:0000313" key="6">
    <source>
        <dbReference type="EMBL" id="MBR0683331.1"/>
    </source>
</evidence>
<keyword evidence="4" id="KW-0732">Signal</keyword>
<dbReference type="Gene3D" id="3.10.20.310">
    <property type="entry name" value="membrane protein fhac"/>
    <property type="match status" value="1"/>
</dbReference>
<dbReference type="InterPro" id="IPR000184">
    <property type="entry name" value="Bac_surfAg_D15"/>
</dbReference>
<dbReference type="PANTHER" id="PTHR12815:SF42">
    <property type="entry name" value="BACTERIAL SURFACE ANTIGEN (D15) DOMAIN-CONTAINING PROTEIN"/>
    <property type="match status" value="1"/>
</dbReference>
<keyword evidence="2" id="KW-1134">Transmembrane beta strand</keyword>
<accession>A0A9X9XHZ5</accession>
<comment type="subcellular location">
    <subcellularLocation>
        <location evidence="1">Membrane</location>
    </subcellularLocation>
</comment>
<dbReference type="Pfam" id="PF01103">
    <property type="entry name" value="Omp85"/>
    <property type="match status" value="1"/>
</dbReference>
<comment type="caution">
    <text evidence="6">The sequence shown here is derived from an EMBL/GenBank/DDBJ whole genome shotgun (WGS) entry which is preliminary data.</text>
</comment>
<evidence type="ECO:0000256" key="1">
    <source>
        <dbReference type="ARBA" id="ARBA00004370"/>
    </source>
</evidence>
<feature type="signal peptide" evidence="4">
    <location>
        <begin position="1"/>
        <end position="33"/>
    </location>
</feature>
<keyword evidence="2" id="KW-0812">Transmembrane</keyword>
<evidence type="ECO:0000256" key="4">
    <source>
        <dbReference type="SAM" id="SignalP"/>
    </source>
</evidence>
<dbReference type="EMBL" id="JAAEDL010000030">
    <property type="protein sequence ID" value="MBR0683331.1"/>
    <property type="molecule type" value="Genomic_DNA"/>
</dbReference>
<keyword evidence="3" id="KW-0472">Membrane</keyword>
<gene>
    <name evidence="6" type="ORF">GXW74_22790</name>
</gene>
<evidence type="ECO:0000256" key="3">
    <source>
        <dbReference type="ARBA" id="ARBA00023136"/>
    </source>
</evidence>
<dbReference type="AlphaFoldDB" id="A0A9X9XHZ5"/>
<dbReference type="InterPro" id="IPR039910">
    <property type="entry name" value="D15-like"/>
</dbReference>
<name>A0A9X9XHZ5_9PROT</name>
<reference evidence="6" key="2">
    <citation type="journal article" date="2021" name="Syst. Appl. Microbiol.">
        <title>Roseomonas hellenica sp. nov., isolated from roots of wild-growing Alkanna tinctoria.</title>
        <authorList>
            <person name="Rat A."/>
            <person name="Naranjo H.D."/>
            <person name="Lebbe L."/>
            <person name="Cnockaert M."/>
            <person name="Krigas N."/>
            <person name="Grigoriadou K."/>
            <person name="Maloupa E."/>
            <person name="Willems A."/>
        </authorList>
    </citation>
    <scope>NUCLEOTIDE SEQUENCE</scope>
    <source>
        <strain evidence="6">LMG 31228</strain>
    </source>
</reference>
<dbReference type="Proteomes" id="UP001138709">
    <property type="component" value="Unassembled WGS sequence"/>
</dbReference>
<protein>
    <submittedName>
        <fullName evidence="6">BamA/TamA family outer membrane protein</fullName>
    </submittedName>
</protein>
<reference evidence="6" key="1">
    <citation type="submission" date="2020-01" db="EMBL/GenBank/DDBJ databases">
        <authorList>
            <person name="Rat A."/>
        </authorList>
    </citation>
    <scope>NUCLEOTIDE SEQUENCE</scope>
    <source>
        <strain evidence="6">LMG 31228</strain>
    </source>
</reference>
<evidence type="ECO:0000256" key="2">
    <source>
        <dbReference type="ARBA" id="ARBA00022452"/>
    </source>
</evidence>
<keyword evidence="7" id="KW-1185">Reference proteome</keyword>
<sequence>MIREPYPAGPRRTTAAGAAGAVLSLLLAWPAAGQEDPPALPYTAEVAPLDDSGLRATAEAVAQTIRLRERAPTDAFGLIGRVRADLPRLQDALRAEGFWGGHVTATIAGLPPDDPSLPGRLQRATEPVPVVLTLVPGPRYRIGRISVAAEPAAAAAPVRAAAAEAGLAEGDPARAEAVLAAETAIRDALRRAGHPLATVAGREIWVDHDRRSMDVAWRFAPGPRATFATPEVTGQVRTSSGLLQRTAARQLDGRDYSPAALERARRALVALGVFESVRAEPAAALTPDNRLPVTFVVAERPLRAIGGTVSYETNYGAGISAFWEHRNLFGGAERLRLDAEAARLTESSLGNATYRAFATLTLPEIWRRDARLTARVGAVREMLEAYDRDAIVTSALAERRLSERLAVQAGPLYETGRIGRYGVMEDFSLLGFVTGLRWDDTTSLLDPTSGRRGAVTATPFWSIQDGRTFTRLLATGSTYLDVTGDARGVLALRAALGATVGATRDEITLDKRFYSGGGGSVRGYTFQSIGPRDAGNRPLGGASLMEFAVEWRQRISGPWGAVAFVDAGSVGEESYPGSGDLRVGVGLGLRYLTAIGPIRVDVGVPLSTERGDPSYALYVGIGQAF</sequence>
<dbReference type="GO" id="GO:0019867">
    <property type="term" value="C:outer membrane"/>
    <property type="evidence" value="ECO:0007669"/>
    <property type="project" value="InterPro"/>
</dbReference>
<proteinExistence type="predicted"/>